<evidence type="ECO:0000256" key="8">
    <source>
        <dbReference type="SAM" id="MobiDB-lite"/>
    </source>
</evidence>
<sequence length="941" mass="104962">MCFGRHVCTQRRTRTETFIGRQRVSYRERYSTSCGPFGWRRCTRHRTRYRFVTAVRSRTVPFNAQVCCSAWSLDPSGQSCSIHNRSPSVTYCPSDMTVQATGGTADVRWRRPQFREPFDFRMTLSSTYPANRATLTWGSHRITYTARSSNNGREVTCRFTVTVEPPLSGPIIDSHSNGSLVTGEVDVPLTLTCRVDCSKPGFDLTWTKKQHGVLIDMGVGYKTRLCGFQDYLSAVSTLTYTPRLEDDNALLTCVGTMSTPRPKQVSSVKLRVSYTKHPDLVMCPANITTAAGGEETNVSWPEPEFSESLDFQLNVTSTFGKNSVSLGWGEHRVEYTARNTYNNMETTCVFYVEVTPPPDMPEIAGFNNGSTVSVHVGTAITLVCRADHGDSPYRLTWTNGSQEIHDGTRYYTEPHDFRNLTNAVNELTFMPTFGDNNMTLTCVANKSEPERLERVSVTLNVSYTTSPSLEFCPENQTLEAVRGEMVKVSWQQPEFSESLGFQLHVTSTFGGNTTQLSWGEHRVEYIARNAYNDMETACVFYIDVRPPVTEPFIVGHENYSVIDLTVGTAITLTCRADYGDPPYVLTWTNQLELTEETTTVTETTTIRVTSTDGATLTNDAEFVESVTTETPPVNISIEDSAYFTANTTESTYFANETLLQNTDTSVPINETTRLVETIWPNRTRANTTGWDYKVHRHSVRSLTETGTSHENESTVSVDSVETTTEMLYNTTGWSDRSVSDHEDNITDKTVESMTTAAWITDVESTTTECPTYKPDEEPFQVVNSLPGSRYDTEPSGYRQTQNATNRLVFVARLDDDNSTLYCVATKDSRRVLVAVSLNVTGTTPQESTDPAHTTETTVPEQPTAVVQPAGPSIEKQATSGDYTWLVIAASCVGAILILGAIIATVYYRRRKCGQLLLDDNAHAKETENGHNFENPVYENID</sequence>
<evidence type="ECO:0000259" key="10">
    <source>
        <dbReference type="PROSITE" id="PS50825"/>
    </source>
</evidence>
<dbReference type="InterPro" id="IPR007110">
    <property type="entry name" value="Ig-like_dom"/>
</dbReference>
<evidence type="ECO:0000256" key="6">
    <source>
        <dbReference type="ARBA" id="ARBA00023180"/>
    </source>
</evidence>
<feature type="domain" description="HYR" evidence="10">
    <location>
        <begin position="82"/>
        <end position="165"/>
    </location>
</feature>
<dbReference type="InterPro" id="IPR013783">
    <property type="entry name" value="Ig-like_fold"/>
</dbReference>
<evidence type="ECO:0000256" key="7">
    <source>
        <dbReference type="ARBA" id="ARBA00023319"/>
    </source>
</evidence>
<keyword evidence="14" id="KW-1185">Reference proteome</keyword>
<evidence type="ECO:0000259" key="11">
    <source>
        <dbReference type="PROSITE" id="PS50835"/>
    </source>
</evidence>
<evidence type="ECO:0000259" key="12">
    <source>
        <dbReference type="PROSITE" id="PS51041"/>
    </source>
</evidence>
<keyword evidence="4 9" id="KW-0472">Membrane</keyword>
<comment type="subcellular location">
    <subcellularLocation>
        <location evidence="1">Membrane</location>
        <topology evidence="1">Single-pass type I membrane protein</topology>
    </subcellularLocation>
</comment>
<feature type="domain" description="Ig-like" evidence="11">
    <location>
        <begin position="546"/>
        <end position="636"/>
    </location>
</feature>
<evidence type="ECO:0000256" key="4">
    <source>
        <dbReference type="ARBA" id="ARBA00023136"/>
    </source>
</evidence>
<dbReference type="InterPro" id="IPR036179">
    <property type="entry name" value="Ig-like_dom_sf"/>
</dbReference>
<dbReference type="InterPro" id="IPR051275">
    <property type="entry name" value="Cell_adhesion_signaling"/>
</dbReference>
<evidence type="ECO:0000256" key="9">
    <source>
        <dbReference type="SAM" id="Phobius"/>
    </source>
</evidence>
<keyword evidence="6" id="KW-0325">Glycoprotein</keyword>
<keyword evidence="9" id="KW-1133">Transmembrane helix</keyword>
<keyword evidence="9" id="KW-0812">Transmembrane</keyword>
<feature type="domain" description="Ig-like" evidence="11">
    <location>
        <begin position="361"/>
        <end position="458"/>
    </location>
</feature>
<reference evidence="13" key="1">
    <citation type="journal article" date="2023" name="Mol. Biol. Evol.">
        <title>Third-Generation Sequencing Reveals the Adaptive Role of the Epigenome in Three Deep-Sea Polychaetes.</title>
        <authorList>
            <person name="Perez M."/>
            <person name="Aroh O."/>
            <person name="Sun Y."/>
            <person name="Lan Y."/>
            <person name="Juniper S.K."/>
            <person name="Young C.R."/>
            <person name="Angers B."/>
            <person name="Qian P.Y."/>
        </authorList>
    </citation>
    <scope>NUCLEOTIDE SEQUENCE</scope>
    <source>
        <strain evidence="13">R07B-5</strain>
    </source>
</reference>
<evidence type="ECO:0000256" key="5">
    <source>
        <dbReference type="ARBA" id="ARBA00023157"/>
    </source>
</evidence>
<dbReference type="PANTHER" id="PTHR11640:SF31">
    <property type="entry name" value="IRREGULAR CHIASM C-ROUGHEST PROTEIN-RELATED"/>
    <property type="match status" value="1"/>
</dbReference>
<evidence type="ECO:0000256" key="2">
    <source>
        <dbReference type="ARBA" id="ARBA00022729"/>
    </source>
</evidence>
<accession>A0AAD9NXU1</accession>
<keyword evidence="2" id="KW-0732">Signal</keyword>
<feature type="domain" description="EMI" evidence="12">
    <location>
        <begin position="4"/>
        <end position="82"/>
    </location>
</feature>
<dbReference type="GO" id="GO:0050839">
    <property type="term" value="F:cell adhesion molecule binding"/>
    <property type="evidence" value="ECO:0007669"/>
    <property type="project" value="TreeGrafter"/>
</dbReference>
<protein>
    <submittedName>
        <fullName evidence="13">Uncharacterized protein</fullName>
    </submittedName>
</protein>
<dbReference type="PROSITE" id="PS50835">
    <property type="entry name" value="IG_LIKE"/>
    <property type="match status" value="3"/>
</dbReference>
<dbReference type="GO" id="GO:0016010">
    <property type="term" value="C:dystrophin-associated glycoprotein complex"/>
    <property type="evidence" value="ECO:0007669"/>
    <property type="project" value="InterPro"/>
</dbReference>
<gene>
    <name evidence="13" type="ORF">NP493_266g01000</name>
</gene>
<dbReference type="GO" id="GO:0098609">
    <property type="term" value="P:cell-cell adhesion"/>
    <property type="evidence" value="ECO:0007669"/>
    <property type="project" value="TreeGrafter"/>
</dbReference>
<comment type="caution">
    <text evidence="13">The sequence shown here is derived from an EMBL/GenBank/DDBJ whole genome shotgun (WGS) entry which is preliminary data.</text>
</comment>
<dbReference type="GO" id="GO:0005911">
    <property type="term" value="C:cell-cell junction"/>
    <property type="evidence" value="ECO:0007669"/>
    <property type="project" value="TreeGrafter"/>
</dbReference>
<proteinExistence type="predicted"/>
<dbReference type="SMART" id="SM00409">
    <property type="entry name" value="IG"/>
    <property type="match status" value="3"/>
</dbReference>
<feature type="domain" description="HYR" evidence="10">
    <location>
        <begin position="273"/>
        <end position="356"/>
    </location>
</feature>
<organism evidence="13 14">
    <name type="scientific">Ridgeia piscesae</name>
    <name type="common">Tubeworm</name>
    <dbReference type="NCBI Taxonomy" id="27915"/>
    <lineage>
        <taxon>Eukaryota</taxon>
        <taxon>Metazoa</taxon>
        <taxon>Spiralia</taxon>
        <taxon>Lophotrochozoa</taxon>
        <taxon>Annelida</taxon>
        <taxon>Polychaeta</taxon>
        <taxon>Sedentaria</taxon>
        <taxon>Canalipalpata</taxon>
        <taxon>Sabellida</taxon>
        <taxon>Siboglinidae</taxon>
        <taxon>Ridgeia</taxon>
    </lineage>
</organism>
<dbReference type="InterPro" id="IPR011489">
    <property type="entry name" value="EMI_domain"/>
</dbReference>
<dbReference type="EMBL" id="JAODUO010000265">
    <property type="protein sequence ID" value="KAK2184423.1"/>
    <property type="molecule type" value="Genomic_DNA"/>
</dbReference>
<dbReference type="Gene3D" id="2.60.40.10">
    <property type="entry name" value="Immunoglobulins"/>
    <property type="match status" value="3"/>
</dbReference>
<keyword evidence="7" id="KW-0393">Immunoglobulin domain</keyword>
<evidence type="ECO:0000313" key="13">
    <source>
        <dbReference type="EMBL" id="KAK2184423.1"/>
    </source>
</evidence>
<dbReference type="PANTHER" id="PTHR11640">
    <property type="entry name" value="NEPHRIN"/>
    <property type="match status" value="1"/>
</dbReference>
<dbReference type="PROSITE" id="PS50825">
    <property type="entry name" value="HYR"/>
    <property type="match status" value="3"/>
</dbReference>
<feature type="transmembrane region" description="Helical" evidence="9">
    <location>
        <begin position="882"/>
        <end position="907"/>
    </location>
</feature>
<dbReference type="Pfam" id="PF08205">
    <property type="entry name" value="C2-set_2"/>
    <property type="match status" value="1"/>
</dbReference>
<dbReference type="InterPro" id="IPR013162">
    <property type="entry name" value="CD80_C2-set"/>
</dbReference>
<keyword evidence="5" id="KW-1015">Disulfide bond</keyword>
<dbReference type="SUPFAM" id="SSF48726">
    <property type="entry name" value="Immunoglobulin"/>
    <property type="match status" value="2"/>
</dbReference>
<dbReference type="AlphaFoldDB" id="A0AAD9NXU1"/>
<feature type="region of interest" description="Disordered" evidence="8">
    <location>
        <begin position="767"/>
        <end position="798"/>
    </location>
</feature>
<keyword evidence="3" id="KW-0677">Repeat</keyword>
<feature type="domain" description="Ig-like" evidence="11">
    <location>
        <begin position="165"/>
        <end position="266"/>
    </location>
</feature>
<dbReference type="InterPro" id="IPR003599">
    <property type="entry name" value="Ig_sub"/>
</dbReference>
<evidence type="ECO:0000313" key="14">
    <source>
        <dbReference type="Proteomes" id="UP001209878"/>
    </source>
</evidence>
<evidence type="ECO:0000256" key="1">
    <source>
        <dbReference type="ARBA" id="ARBA00004479"/>
    </source>
</evidence>
<name>A0AAD9NXU1_RIDPI</name>
<dbReference type="InterPro" id="IPR003410">
    <property type="entry name" value="HYR_dom"/>
</dbReference>
<evidence type="ECO:0000256" key="3">
    <source>
        <dbReference type="ARBA" id="ARBA00022737"/>
    </source>
</evidence>
<dbReference type="Proteomes" id="UP001209878">
    <property type="component" value="Unassembled WGS sequence"/>
</dbReference>
<dbReference type="PROSITE" id="PS51041">
    <property type="entry name" value="EMI"/>
    <property type="match status" value="1"/>
</dbReference>
<feature type="domain" description="HYR" evidence="10">
    <location>
        <begin position="462"/>
        <end position="546"/>
    </location>
</feature>